<dbReference type="GO" id="GO:0005524">
    <property type="term" value="F:ATP binding"/>
    <property type="evidence" value="ECO:0007669"/>
    <property type="project" value="UniProtKB-KW"/>
</dbReference>
<reference evidence="12" key="1">
    <citation type="journal article" date="2017" name="Nat. Microbiol.">
        <title>Global analysis of biosynthetic gene clusters reveals vast potential of secondary metabolite production in Penicillium species.</title>
        <authorList>
            <person name="Nielsen J.C."/>
            <person name="Grijseels S."/>
            <person name="Prigent S."/>
            <person name="Ji B."/>
            <person name="Dainat J."/>
            <person name="Nielsen K.F."/>
            <person name="Frisvad J.C."/>
            <person name="Workman M."/>
            <person name="Nielsen J."/>
        </authorList>
    </citation>
    <scope>NUCLEOTIDE SEQUENCE [LARGE SCALE GENOMIC DNA]</scope>
    <source>
        <strain evidence="12">IBT 11843</strain>
    </source>
</reference>
<dbReference type="AlphaFoldDB" id="A0A1V6PB96"/>
<comment type="catalytic activity">
    <reaction evidence="9">
        <text>tRNA(Val) + L-valine + ATP = L-valyl-tRNA(Val) + AMP + diphosphate</text>
        <dbReference type="Rhea" id="RHEA:10704"/>
        <dbReference type="Rhea" id="RHEA-COMP:9672"/>
        <dbReference type="Rhea" id="RHEA-COMP:9708"/>
        <dbReference type="ChEBI" id="CHEBI:30616"/>
        <dbReference type="ChEBI" id="CHEBI:33019"/>
        <dbReference type="ChEBI" id="CHEBI:57762"/>
        <dbReference type="ChEBI" id="CHEBI:78442"/>
        <dbReference type="ChEBI" id="CHEBI:78537"/>
        <dbReference type="ChEBI" id="CHEBI:456215"/>
        <dbReference type="EC" id="6.1.1.9"/>
    </reaction>
</comment>
<evidence type="ECO:0000256" key="4">
    <source>
        <dbReference type="ARBA" id="ARBA00022741"/>
    </source>
</evidence>
<evidence type="ECO:0000313" key="12">
    <source>
        <dbReference type="Proteomes" id="UP000191522"/>
    </source>
</evidence>
<keyword evidence="6" id="KW-0648">Protein biosynthesis</keyword>
<dbReference type="InterPro" id="IPR002303">
    <property type="entry name" value="Valyl-tRNA_ligase"/>
</dbReference>
<dbReference type="GO" id="GO:0002161">
    <property type="term" value="F:aminoacyl-tRNA deacylase activity"/>
    <property type="evidence" value="ECO:0007669"/>
    <property type="project" value="InterPro"/>
</dbReference>
<keyword evidence="5" id="KW-0067">ATP-binding</keyword>
<evidence type="ECO:0000256" key="9">
    <source>
        <dbReference type="ARBA" id="ARBA00047552"/>
    </source>
</evidence>
<keyword evidence="12" id="KW-1185">Reference proteome</keyword>
<proteinExistence type="inferred from homology"/>
<accession>A0A1V6PB96</accession>
<comment type="similarity">
    <text evidence="1">Belongs to the class-I aminoacyl-tRNA synthetase family.</text>
</comment>
<evidence type="ECO:0000256" key="3">
    <source>
        <dbReference type="ARBA" id="ARBA00022598"/>
    </source>
</evidence>
<dbReference type="Gene3D" id="3.40.50.620">
    <property type="entry name" value="HUPs"/>
    <property type="match status" value="1"/>
</dbReference>
<dbReference type="PANTHER" id="PTHR11946:SF109">
    <property type="entry name" value="VALINE--TRNA LIGASE"/>
    <property type="match status" value="1"/>
</dbReference>
<dbReference type="InterPro" id="IPR002300">
    <property type="entry name" value="aa-tRNA-synth_Ia"/>
</dbReference>
<evidence type="ECO:0000256" key="7">
    <source>
        <dbReference type="ARBA" id="ARBA00023146"/>
    </source>
</evidence>
<keyword evidence="3" id="KW-0436">Ligase</keyword>
<dbReference type="Gene3D" id="3.90.740.10">
    <property type="entry name" value="Valyl/Leucyl/Isoleucyl-tRNA synthetase, editing domain"/>
    <property type="match status" value="1"/>
</dbReference>
<dbReference type="PANTHER" id="PTHR11946">
    <property type="entry name" value="VALYL-TRNA SYNTHETASES"/>
    <property type="match status" value="1"/>
</dbReference>
<protein>
    <recommendedName>
        <fullName evidence="2">valine--tRNA ligase</fullName>
        <ecNumber evidence="2">6.1.1.9</ecNumber>
    </recommendedName>
    <alternativeName>
        <fullName evidence="8">Valyl-tRNA synthetase</fullName>
    </alternativeName>
</protein>
<dbReference type="Proteomes" id="UP000191522">
    <property type="component" value="Unassembled WGS sequence"/>
</dbReference>
<dbReference type="SUPFAM" id="SSF50677">
    <property type="entry name" value="ValRS/IleRS/LeuRS editing domain"/>
    <property type="match status" value="1"/>
</dbReference>
<evidence type="ECO:0000256" key="2">
    <source>
        <dbReference type="ARBA" id="ARBA00013169"/>
    </source>
</evidence>
<dbReference type="EC" id="6.1.1.9" evidence="2"/>
<dbReference type="EMBL" id="MDYL01000011">
    <property type="protein sequence ID" value="OQD74281.1"/>
    <property type="molecule type" value="Genomic_DNA"/>
</dbReference>
<feature type="domain" description="Aminoacyl-tRNA synthetase class Ia" evidence="10">
    <location>
        <begin position="1"/>
        <end position="220"/>
    </location>
</feature>
<dbReference type="Pfam" id="PF00133">
    <property type="entry name" value="tRNA-synt_1"/>
    <property type="match status" value="1"/>
</dbReference>
<dbReference type="GO" id="GO:0005829">
    <property type="term" value="C:cytosol"/>
    <property type="evidence" value="ECO:0007669"/>
    <property type="project" value="TreeGrafter"/>
</dbReference>
<name>A0A1V6PB96_PENDC</name>
<dbReference type="InterPro" id="IPR014729">
    <property type="entry name" value="Rossmann-like_a/b/a_fold"/>
</dbReference>
<evidence type="ECO:0000256" key="8">
    <source>
        <dbReference type="ARBA" id="ARBA00029936"/>
    </source>
</evidence>
<evidence type="ECO:0000313" key="11">
    <source>
        <dbReference type="EMBL" id="OQD74281.1"/>
    </source>
</evidence>
<dbReference type="OrthoDB" id="629407at2759"/>
<gene>
    <name evidence="11" type="ORF">PENDEC_c011G04697</name>
</gene>
<dbReference type="GO" id="GO:0006438">
    <property type="term" value="P:valyl-tRNA aminoacylation"/>
    <property type="evidence" value="ECO:0007669"/>
    <property type="project" value="InterPro"/>
</dbReference>
<dbReference type="FunFam" id="3.90.740.10:FF:000008">
    <property type="entry name" value="Valine--tRNA ligase, mitochondrial"/>
    <property type="match status" value="1"/>
</dbReference>
<evidence type="ECO:0000256" key="5">
    <source>
        <dbReference type="ARBA" id="ARBA00022840"/>
    </source>
</evidence>
<evidence type="ECO:0000256" key="6">
    <source>
        <dbReference type="ARBA" id="ARBA00022917"/>
    </source>
</evidence>
<dbReference type="GO" id="GO:0004832">
    <property type="term" value="F:valine-tRNA ligase activity"/>
    <property type="evidence" value="ECO:0007669"/>
    <property type="project" value="UniProtKB-EC"/>
</dbReference>
<keyword evidence="7" id="KW-0030">Aminoacyl-tRNA synthetase</keyword>
<comment type="caution">
    <text evidence="11">The sequence shown here is derived from an EMBL/GenBank/DDBJ whole genome shotgun (WGS) entry which is preliminary data.</text>
</comment>
<evidence type="ECO:0000259" key="10">
    <source>
        <dbReference type="Pfam" id="PF00133"/>
    </source>
</evidence>
<organism evidence="11 12">
    <name type="scientific">Penicillium decumbens</name>
    <dbReference type="NCBI Taxonomy" id="69771"/>
    <lineage>
        <taxon>Eukaryota</taxon>
        <taxon>Fungi</taxon>
        <taxon>Dikarya</taxon>
        <taxon>Ascomycota</taxon>
        <taxon>Pezizomycotina</taxon>
        <taxon>Eurotiomycetes</taxon>
        <taxon>Eurotiomycetidae</taxon>
        <taxon>Eurotiales</taxon>
        <taxon>Aspergillaceae</taxon>
        <taxon>Penicillium</taxon>
    </lineage>
</organism>
<sequence length="225" mass="25623">MSPRLSKAVTETFVRLHSEGLIYRANRLVHWSCHLFTALSTLEVNQKELKGTTKLEVPGYDKKIEFGMLTYFKYQLEGSEQTIEVATTRPETMLGDIGIAVHPQDDRYKEFVGKMRARYGAVKLIPAHDQNDFNLGKKHDLSFINILNEDGTLNSNAGPYAGIKRFDARYGVIEELKKLGLYTKQESNKMLVPICGRSGDVVEPLLKLQWWMRMEPVDETCYSSG</sequence>
<dbReference type="SUPFAM" id="SSF52374">
    <property type="entry name" value="Nucleotidylyl transferase"/>
    <property type="match status" value="1"/>
</dbReference>
<dbReference type="InterPro" id="IPR009008">
    <property type="entry name" value="Val/Leu/Ile-tRNA-synth_edit"/>
</dbReference>
<evidence type="ECO:0000256" key="1">
    <source>
        <dbReference type="ARBA" id="ARBA00005594"/>
    </source>
</evidence>
<keyword evidence="4" id="KW-0547">Nucleotide-binding</keyword>
<dbReference type="STRING" id="69771.A0A1V6PB96"/>